<proteinExistence type="predicted"/>
<dbReference type="eggNOG" id="ENOG5032SF2">
    <property type="taxonomic scope" value="Bacteria"/>
</dbReference>
<accession>E6U5Z3</accession>
<dbReference type="KEGG" id="eha:Ethha_0082"/>
<organism evidence="1 3">
    <name type="scientific">Ethanoligenens harbinense (strain DSM 18485 / JCM 12961 / CGMCC 1.5033 / YUAN-3)</name>
    <dbReference type="NCBI Taxonomy" id="663278"/>
    <lineage>
        <taxon>Bacteria</taxon>
        <taxon>Bacillati</taxon>
        <taxon>Bacillota</taxon>
        <taxon>Clostridia</taxon>
        <taxon>Eubacteriales</taxon>
        <taxon>Oscillospiraceae</taxon>
        <taxon>Ethanoligenens</taxon>
    </lineage>
</organism>
<gene>
    <name evidence="1" type="ordered locus">Ethha_0082</name>
    <name evidence="2" type="ordered locus">Ethha_0508</name>
</gene>
<dbReference type="EMBL" id="CP002400">
    <property type="protein sequence ID" value="ADU26093.1"/>
    <property type="molecule type" value="Genomic_DNA"/>
</dbReference>
<name>E6U5Z3_ETHHY</name>
<dbReference type="STRING" id="663278.Ethha_0082"/>
<evidence type="ECO:0000313" key="3">
    <source>
        <dbReference type="Proteomes" id="UP000001551"/>
    </source>
</evidence>
<evidence type="ECO:0000313" key="1">
    <source>
        <dbReference type="EMBL" id="ADU25672.1"/>
    </source>
</evidence>
<dbReference type="Proteomes" id="UP000001551">
    <property type="component" value="Chromosome"/>
</dbReference>
<protein>
    <submittedName>
        <fullName evidence="1">Uncharacterized protein</fullName>
    </submittedName>
</protein>
<reference evidence="1" key="2">
    <citation type="submission" date="2010-12" db="EMBL/GenBank/DDBJ databases">
        <authorList>
            <consortium name="US DOE Joint Genome Institute"/>
            <person name="Lucas S."/>
            <person name="Copeland A."/>
            <person name="Lapidus A."/>
            <person name="Cheng J.-F."/>
            <person name="Bruce D."/>
            <person name="Goodwin L."/>
            <person name="Pitluck S."/>
            <person name="Chertkov O."/>
            <person name="Misra M."/>
            <person name="Detter J.C."/>
            <person name="Han C."/>
            <person name="Tapia R."/>
            <person name="Land M."/>
            <person name="Hauser L."/>
            <person name="Jeffries C."/>
            <person name="Kyrpides N."/>
            <person name="Ivanova N."/>
            <person name="Mikhailova N."/>
            <person name="Wang A."/>
            <person name="Mouttaki H."/>
            <person name="He Z."/>
            <person name="Zhou J."/>
            <person name="Hemme C.L."/>
            <person name="Woyke T."/>
        </authorList>
    </citation>
    <scope>NUCLEOTIDE SEQUENCE</scope>
    <source>
        <strain evidence="1">YUAN-3</strain>
    </source>
</reference>
<dbReference type="KEGG" id="eha:Ethha_0508"/>
<evidence type="ECO:0000313" key="2">
    <source>
        <dbReference type="EMBL" id="ADU26093.1"/>
    </source>
</evidence>
<dbReference type="RefSeq" id="WP_013484053.1">
    <property type="nucleotide sequence ID" value="NC_014828.1"/>
</dbReference>
<dbReference type="EMBL" id="CP002400">
    <property type="protein sequence ID" value="ADU25672.1"/>
    <property type="molecule type" value="Genomic_DNA"/>
</dbReference>
<dbReference type="AlphaFoldDB" id="E6U5Z3"/>
<keyword evidence="3" id="KW-1185">Reference proteome</keyword>
<reference evidence="1 3" key="1">
    <citation type="submission" date="2010-12" db="EMBL/GenBank/DDBJ databases">
        <title>Complete sequence of Ethanoligenens harbinense YUAN-3.</title>
        <authorList>
            <person name="Lucas S."/>
            <person name="Copeland A."/>
            <person name="Lapidus A."/>
            <person name="Cheng J.-F."/>
            <person name="Bruce D."/>
            <person name="Goodwin L."/>
            <person name="Pitluck S."/>
            <person name="Chertkov O."/>
            <person name="Misra M."/>
            <person name="Detter J.C."/>
            <person name="Han C."/>
            <person name="Tapia R."/>
            <person name="Land M."/>
            <person name="Hauser L."/>
            <person name="Jeffries C."/>
            <person name="Kyrpides N."/>
            <person name="Ivanova N."/>
            <person name="Mikhailova N."/>
            <person name="Wang A."/>
            <person name="Mouttaki H."/>
            <person name="He Z."/>
            <person name="Zhou J."/>
            <person name="Hemme C.L."/>
            <person name="Woyke T."/>
        </authorList>
    </citation>
    <scope>NUCLEOTIDE SEQUENCE [LARGE SCALE GENOMIC DNA]</scope>
    <source>
        <strain evidence="3">DSM 18485 / JCM 12961 / CGMCC 1.5033 / YUAN-3</strain>
        <strain evidence="1">YUAN-3</strain>
    </source>
</reference>
<sequence>MMENEPLFSTEETVLRVGRLVALKAQESKIKAEIGDLQGYFERLGIDALENTKEKTVAWWSAAGRVEVGTSEKVDILSETALKTLLQGVFGDLFKEQPVTYQPTAACKQLLAAIAAGNYLEGSLDDIVARVADDDKTNKTLRKKLCGNFKRDKKALIDVAGLSKTDAEEYAYMAAEIVAYTRFRQLLQAAGYTGTFEAARDIVKAAVVVEEGTKVTVEASK</sequence>
<dbReference type="HOGENOM" id="CLU_108954_0_0_9"/>